<dbReference type="EMBL" id="OR343189">
    <property type="protein sequence ID" value="WNL50093.1"/>
    <property type="molecule type" value="Genomic_DNA"/>
</dbReference>
<name>A0AA96EN38_9VIRU</name>
<evidence type="ECO:0000313" key="1">
    <source>
        <dbReference type="EMBL" id="WNL50093.1"/>
    </source>
</evidence>
<accession>A0AA96EN38</accession>
<sequence length="109" mass="12345">MAVAYIVRGGKGWAKTSCMLGVSPDWETTKKYWQTEEINPVILAEVRVDDLKEAEEKLKEMFCDRLRGGSLPAFLDTSYMDIWEIVSLFDYALGVTDSKPKKVYAGDLD</sequence>
<protein>
    <submittedName>
        <fullName evidence="1">Uncharacterized protein</fullName>
    </submittedName>
</protein>
<proteinExistence type="predicted"/>
<organism evidence="1">
    <name type="scientific">Marseillevirus sp</name>
    <dbReference type="NCBI Taxonomy" id="2809551"/>
    <lineage>
        <taxon>Viruses</taxon>
        <taxon>Varidnaviria</taxon>
        <taxon>Bamfordvirae</taxon>
        <taxon>Nucleocytoviricota</taxon>
        <taxon>Megaviricetes</taxon>
        <taxon>Pimascovirales</taxon>
        <taxon>Pimascovirales incertae sedis</taxon>
        <taxon>Marseilleviridae</taxon>
        <taxon>Marseillevirus</taxon>
    </lineage>
</organism>
<reference evidence="1" key="1">
    <citation type="submission" date="2023-07" db="EMBL/GenBank/DDBJ databases">
        <authorList>
            <person name="Xia Y."/>
        </authorList>
    </citation>
    <scope>NUCLEOTIDE SEQUENCE</scope>
    <source>
        <strain evidence="1">E</strain>
    </source>
</reference>
<gene>
    <name evidence="1" type="ORF">MarDSR_054</name>
</gene>